<dbReference type="EMBL" id="LUUB01000037">
    <property type="protein sequence ID" value="OAF13092.1"/>
    <property type="molecule type" value="Genomic_DNA"/>
</dbReference>
<evidence type="ECO:0000313" key="1">
    <source>
        <dbReference type="EMBL" id="OAF13092.1"/>
    </source>
</evidence>
<evidence type="ECO:0000313" key="2">
    <source>
        <dbReference type="Proteomes" id="UP000076959"/>
    </source>
</evidence>
<accession>A0A176Z069</accession>
<comment type="caution">
    <text evidence="1">The sequence shown here is derived from an EMBL/GenBank/DDBJ whole genome shotgun (WGS) entry which is preliminary data.</text>
</comment>
<name>A0A176Z069_9BRAD</name>
<gene>
    <name evidence="1" type="ORF">AYJ54_44730</name>
</gene>
<dbReference type="AlphaFoldDB" id="A0A176Z069"/>
<protein>
    <submittedName>
        <fullName evidence="1">Uncharacterized protein</fullName>
    </submittedName>
</protein>
<keyword evidence="2" id="KW-1185">Reference proteome</keyword>
<organism evidence="1 2">
    <name type="scientific">Bradyrhizobium centrolobii</name>
    <dbReference type="NCBI Taxonomy" id="1505087"/>
    <lineage>
        <taxon>Bacteria</taxon>
        <taxon>Pseudomonadati</taxon>
        <taxon>Pseudomonadota</taxon>
        <taxon>Alphaproteobacteria</taxon>
        <taxon>Hyphomicrobiales</taxon>
        <taxon>Nitrobacteraceae</taxon>
        <taxon>Bradyrhizobium</taxon>
    </lineage>
</organism>
<reference evidence="1 2" key="1">
    <citation type="submission" date="2016-03" db="EMBL/GenBank/DDBJ databases">
        <title>Draft Genome Sequence of the Strain BR 10245 (Bradyrhizobium sp.) isolated from nodules of Centrolobium paraense.</title>
        <authorList>
            <person name="Simoes-Araujo J.L.Sr."/>
            <person name="Barauna A.C."/>
            <person name="Silva K."/>
            <person name="Zilli J.E."/>
        </authorList>
    </citation>
    <scope>NUCLEOTIDE SEQUENCE [LARGE SCALE GENOMIC DNA]</scope>
    <source>
        <strain evidence="1 2">BR 10245</strain>
    </source>
</reference>
<sequence length="77" mass="8773">METVRRLRAMASLCRQTAAYHPDRSWRLLAEAEHWEHLANEALLEHFKECTASSNNLVQPQPSAIANDVRWMTVAAA</sequence>
<dbReference type="Proteomes" id="UP000076959">
    <property type="component" value="Unassembled WGS sequence"/>
</dbReference>
<proteinExistence type="predicted"/>